<dbReference type="Gene3D" id="3.40.190.80">
    <property type="match status" value="1"/>
</dbReference>
<comment type="caution">
    <text evidence="7">The sequence shown here is derived from an EMBL/GenBank/DDBJ whole genome shotgun (WGS) entry which is preliminary data.</text>
</comment>
<dbReference type="Gene3D" id="3.30.540.10">
    <property type="entry name" value="Fructose-1,6-Bisphosphatase, subunit A, domain 1"/>
    <property type="match status" value="1"/>
</dbReference>
<dbReference type="InterPro" id="IPR000760">
    <property type="entry name" value="Inositol_monophosphatase-like"/>
</dbReference>
<feature type="binding site" evidence="6">
    <location>
        <position position="125"/>
    </location>
    <ligand>
        <name>Mg(2+)</name>
        <dbReference type="ChEBI" id="CHEBI:18420"/>
        <label>1</label>
        <note>catalytic</note>
    </ligand>
</feature>
<dbReference type="Pfam" id="PF00459">
    <property type="entry name" value="Inositol_P"/>
    <property type="match status" value="1"/>
</dbReference>
<dbReference type="HOGENOM" id="CLU_869028_0_0_1"/>
<name>A0A086J314_NEMA1</name>
<keyword evidence="4" id="KW-0378">Hydrolase</keyword>
<dbReference type="EMBL" id="AKIJ01000002">
    <property type="protein sequence ID" value="KFG26532.1"/>
    <property type="molecule type" value="Genomic_DNA"/>
</dbReference>
<reference evidence="7 8" key="1">
    <citation type="journal article" date="2014" name="Genome Announc.">
        <title>Genome Sequence of the Microsporidian Species Nematocida sp1 Strain ERTm6 (ATCC PRA-372).</title>
        <authorList>
            <person name="Bakowski M.A."/>
            <person name="Priest M."/>
            <person name="Young S."/>
            <person name="Cuomo C.A."/>
            <person name="Troemel E.R."/>
        </authorList>
    </citation>
    <scope>NUCLEOTIDE SEQUENCE [LARGE SCALE GENOMIC DNA]</scope>
    <source>
        <strain evidence="7 8">ERTm6</strain>
    </source>
</reference>
<dbReference type="SUPFAM" id="SSF56655">
    <property type="entry name" value="Carbohydrate phosphatase"/>
    <property type="match status" value="1"/>
</dbReference>
<evidence type="ECO:0000313" key="8">
    <source>
        <dbReference type="Proteomes" id="UP000054524"/>
    </source>
</evidence>
<feature type="binding site" evidence="6">
    <location>
        <position position="123"/>
    </location>
    <ligand>
        <name>Mg(2+)</name>
        <dbReference type="ChEBI" id="CHEBI:18420"/>
        <label>1</label>
        <note>catalytic</note>
    </ligand>
</feature>
<dbReference type="PANTHER" id="PTHR43200">
    <property type="entry name" value="PHOSPHATASE"/>
    <property type="match status" value="1"/>
</dbReference>
<comment type="cofactor">
    <cofactor evidence="1 6">
        <name>Mg(2+)</name>
        <dbReference type="ChEBI" id="CHEBI:18420"/>
    </cofactor>
</comment>
<dbReference type="RefSeq" id="XP_052905087.1">
    <property type="nucleotide sequence ID" value="XM_053048327.1"/>
</dbReference>
<proteinExistence type="inferred from homology"/>
<feature type="binding site" evidence="6">
    <location>
        <position position="65"/>
    </location>
    <ligand>
        <name>Mg(2+)</name>
        <dbReference type="ChEBI" id="CHEBI:18420"/>
        <label>1</label>
        <note>catalytic</note>
    </ligand>
</feature>
<keyword evidence="5 6" id="KW-0460">Magnesium</keyword>
<evidence type="ECO:0000256" key="4">
    <source>
        <dbReference type="ARBA" id="ARBA00022801"/>
    </source>
</evidence>
<evidence type="ECO:0000256" key="5">
    <source>
        <dbReference type="ARBA" id="ARBA00022842"/>
    </source>
</evidence>
<evidence type="ECO:0000256" key="2">
    <source>
        <dbReference type="ARBA" id="ARBA00009759"/>
    </source>
</evidence>
<dbReference type="AlphaFoldDB" id="A0A086J314"/>
<dbReference type="InterPro" id="IPR051090">
    <property type="entry name" value="Inositol_monoP_superfamily"/>
</dbReference>
<dbReference type="PANTHER" id="PTHR43200:SF6">
    <property type="entry name" value="3'(2'),5'-BISPHOSPHATE NUCLEOTIDASE"/>
    <property type="match status" value="1"/>
</dbReference>
<evidence type="ECO:0000313" key="7">
    <source>
        <dbReference type="EMBL" id="KFG26532.1"/>
    </source>
</evidence>
<organism evidence="7 8">
    <name type="scientific">Nematocida ausubeli (strain ATCC PRA-371 / ERTm2)</name>
    <name type="common">Nematode killer fungus</name>
    <dbReference type="NCBI Taxonomy" id="1913371"/>
    <lineage>
        <taxon>Eukaryota</taxon>
        <taxon>Fungi</taxon>
        <taxon>Fungi incertae sedis</taxon>
        <taxon>Microsporidia</taxon>
        <taxon>Nematocida</taxon>
    </lineage>
</organism>
<dbReference type="GO" id="GO:0008441">
    <property type="term" value="F:3'(2'),5'-bisphosphate nucleotidase activity"/>
    <property type="evidence" value="ECO:0007669"/>
    <property type="project" value="TreeGrafter"/>
</dbReference>
<sequence length="320" mass="36165">MTEITEEIFKCVMKGICYASHLAKGAPLISSRVKSDMSVVSLYDVVIQMIFCKLLEKYPITIVSEEEDNDFYKDTLKALQTNNISQEYAYIKEFLIENEISLEEPLKPVCHSLAGTGMEIILDPIDGTRGFINSRSYSIVAACMKDKKVLFSIISCPKENIVYYKWNMSGNGLSGYPHRRRVRTYSLSDSPHTSYSDFLTTLSLYVAISAEKTHSSPVLMEFLDRLGRLYPVHIVRMDGQGKYACVATQKIDIFLRLPSTKIQEKIWDHCAGIDMNEMSIVTDLHGIPIHPCTPPVYGVIASHSQIFHSLSLNILKDLLM</sequence>
<comment type="similarity">
    <text evidence="2">Belongs to the inositol monophosphatase superfamily.</text>
</comment>
<feature type="binding site" evidence="6">
    <location>
        <position position="268"/>
    </location>
    <ligand>
        <name>Mg(2+)</name>
        <dbReference type="ChEBI" id="CHEBI:18420"/>
        <label>1</label>
        <note>catalytic</note>
    </ligand>
</feature>
<evidence type="ECO:0000256" key="1">
    <source>
        <dbReference type="ARBA" id="ARBA00001946"/>
    </source>
</evidence>
<protein>
    <recommendedName>
        <fullName evidence="9">3'(2'),5'-bisphosphate nucleotidase</fullName>
    </recommendedName>
</protein>
<gene>
    <name evidence="7" type="ORF">NESG_00681</name>
</gene>
<evidence type="ECO:0000256" key="6">
    <source>
        <dbReference type="PIRSR" id="PIRSR600760-2"/>
    </source>
</evidence>
<dbReference type="Proteomes" id="UP000054524">
    <property type="component" value="Unassembled WGS sequence"/>
</dbReference>
<dbReference type="GO" id="GO:0046872">
    <property type="term" value="F:metal ion binding"/>
    <property type="evidence" value="ECO:0007669"/>
    <property type="project" value="UniProtKB-KW"/>
</dbReference>
<evidence type="ECO:0008006" key="9">
    <source>
        <dbReference type="Google" id="ProtNLM"/>
    </source>
</evidence>
<dbReference type="GO" id="GO:0000103">
    <property type="term" value="P:sulfate assimilation"/>
    <property type="evidence" value="ECO:0007669"/>
    <property type="project" value="TreeGrafter"/>
</dbReference>
<keyword evidence="3 6" id="KW-0479">Metal-binding</keyword>
<evidence type="ECO:0000256" key="3">
    <source>
        <dbReference type="ARBA" id="ARBA00022723"/>
    </source>
</evidence>
<dbReference type="GeneID" id="77675654"/>
<accession>A0A086J314</accession>
<keyword evidence="8" id="KW-1185">Reference proteome</keyword>
<feature type="binding site" evidence="6">
    <location>
        <position position="126"/>
    </location>
    <ligand>
        <name>Mg(2+)</name>
        <dbReference type="ChEBI" id="CHEBI:18420"/>
        <label>1</label>
        <note>catalytic</note>
    </ligand>
</feature>